<evidence type="ECO:0000256" key="1">
    <source>
        <dbReference type="SAM" id="MobiDB-lite"/>
    </source>
</evidence>
<dbReference type="EMBL" id="AC145323">
    <property type="protein sequence ID" value="AAX96391.1"/>
    <property type="molecule type" value="Genomic_DNA"/>
</dbReference>
<reference evidence="3" key="2">
    <citation type="journal article" date="2008" name="Nucleic Acids Res.">
        <title>The rice annotation project database (RAP-DB): 2008 update.</title>
        <authorList>
            <consortium name="The rice annotation project (RAP)"/>
        </authorList>
    </citation>
    <scope>GENOME REANNOTATION</scope>
    <source>
        <strain evidence="3">cv. Nipponbare</strain>
    </source>
</reference>
<dbReference type="PANTHER" id="PTHR33325:SF11">
    <property type="entry name" value="COLD SHOCK DOMAIN-CONTAINING PROTEIN 4-LIKE"/>
    <property type="match status" value="1"/>
</dbReference>
<protein>
    <submittedName>
        <fullName evidence="2">Retrotransposon protein, putative, Ty1-copia sub-class</fullName>
    </submittedName>
</protein>
<sequence>MVRRPARRTEHWRWWCIAAAAGGSPSPSTAAVLNAAGAVVLSSPDVEDDASSTALLPKGTLEPAAPTLAPSRLTEGFWWCPTCALHQNESWWSCRITASPMGGQRGRTHELSGHEQHKAIILPEATHEWNHLRLQDFKTINEFNHVVHKICLSSGFVRMNLLKRRKLRRLSLQCFHQKGSLLNNTVEKNHELTVWNSNQLPLGTAPLLEVHANEKKNVLDGNTITGNSSSKGKRKRAKKPRGNTKKGKGNSKPNNDSGNKIAYFRCGCYNHIAKKCGTLKHLVDQDMKSMGRTQNNQKHEAHFTSQVLETGAMDPIPEGAG</sequence>
<feature type="compositionally biased region" description="Basic residues" evidence="1">
    <location>
        <begin position="231"/>
        <end position="249"/>
    </location>
</feature>
<dbReference type="PANTHER" id="PTHR33325">
    <property type="entry name" value="ZINC FINGER, CCHC-TYPE-RELATED"/>
    <property type="match status" value="1"/>
</dbReference>
<evidence type="ECO:0000313" key="3">
    <source>
        <dbReference type="Proteomes" id="UP000000763"/>
    </source>
</evidence>
<gene>
    <name evidence="2" type="ordered locus">LOC_Os11g09530</name>
</gene>
<feature type="region of interest" description="Disordered" evidence="1">
    <location>
        <begin position="218"/>
        <end position="256"/>
    </location>
</feature>
<dbReference type="Proteomes" id="UP000000763">
    <property type="component" value="Chromosome 11"/>
</dbReference>
<proteinExistence type="predicted"/>
<organism evidence="2 3">
    <name type="scientific">Oryza sativa subsp. japonica</name>
    <name type="common">Rice</name>
    <dbReference type="NCBI Taxonomy" id="39947"/>
    <lineage>
        <taxon>Eukaryota</taxon>
        <taxon>Viridiplantae</taxon>
        <taxon>Streptophyta</taxon>
        <taxon>Embryophyta</taxon>
        <taxon>Tracheophyta</taxon>
        <taxon>Spermatophyta</taxon>
        <taxon>Magnoliopsida</taxon>
        <taxon>Liliopsida</taxon>
        <taxon>Poales</taxon>
        <taxon>Poaceae</taxon>
        <taxon>BOP clade</taxon>
        <taxon>Oryzoideae</taxon>
        <taxon>Oryzeae</taxon>
        <taxon>Oryzinae</taxon>
        <taxon>Oryza</taxon>
        <taxon>Oryza sativa</taxon>
    </lineage>
</organism>
<evidence type="ECO:0000313" key="2">
    <source>
        <dbReference type="EMBL" id="AAX96391.1"/>
    </source>
</evidence>
<accession>Q2R995</accession>
<name>Q2R995_ORYSJ</name>
<reference evidence="3" key="1">
    <citation type="journal article" date="2005" name="Nature">
        <title>The map-based sequence of the rice genome.</title>
        <authorList>
            <consortium name="International rice genome sequencing project (IRGSP)"/>
            <person name="Matsumoto T."/>
            <person name="Wu J."/>
            <person name="Kanamori H."/>
            <person name="Katayose Y."/>
            <person name="Fujisawa M."/>
            <person name="Namiki N."/>
            <person name="Mizuno H."/>
            <person name="Yamamoto K."/>
            <person name="Antonio B.A."/>
            <person name="Baba T."/>
            <person name="Sakata K."/>
            <person name="Nagamura Y."/>
            <person name="Aoki H."/>
            <person name="Arikawa K."/>
            <person name="Arita K."/>
            <person name="Bito T."/>
            <person name="Chiden Y."/>
            <person name="Fujitsuka N."/>
            <person name="Fukunaka R."/>
            <person name="Hamada M."/>
            <person name="Harada C."/>
            <person name="Hayashi A."/>
            <person name="Hijishita S."/>
            <person name="Honda M."/>
            <person name="Hosokawa S."/>
            <person name="Ichikawa Y."/>
            <person name="Idonuma A."/>
            <person name="Iijima M."/>
            <person name="Ikeda M."/>
            <person name="Ikeno M."/>
            <person name="Ito K."/>
            <person name="Ito S."/>
            <person name="Ito T."/>
            <person name="Ito Y."/>
            <person name="Ito Y."/>
            <person name="Iwabuchi A."/>
            <person name="Kamiya K."/>
            <person name="Karasawa W."/>
            <person name="Kurita K."/>
            <person name="Katagiri S."/>
            <person name="Kikuta A."/>
            <person name="Kobayashi H."/>
            <person name="Kobayashi N."/>
            <person name="Machita K."/>
            <person name="Maehara T."/>
            <person name="Masukawa M."/>
            <person name="Mizubayashi T."/>
            <person name="Mukai Y."/>
            <person name="Nagasaki H."/>
            <person name="Nagata Y."/>
            <person name="Naito S."/>
            <person name="Nakashima M."/>
            <person name="Nakama Y."/>
            <person name="Nakamichi Y."/>
            <person name="Nakamura M."/>
            <person name="Meguro A."/>
            <person name="Negishi M."/>
            <person name="Ohta I."/>
            <person name="Ohta T."/>
            <person name="Okamoto M."/>
            <person name="Ono N."/>
            <person name="Saji S."/>
            <person name="Sakaguchi M."/>
            <person name="Sakai K."/>
            <person name="Shibata M."/>
            <person name="Shimokawa T."/>
            <person name="Song J."/>
            <person name="Takazaki Y."/>
            <person name="Terasawa K."/>
            <person name="Tsugane M."/>
            <person name="Tsuji K."/>
            <person name="Ueda S."/>
            <person name="Waki K."/>
            <person name="Yamagata H."/>
            <person name="Yamamoto M."/>
            <person name="Yamamoto S."/>
            <person name="Yamane H."/>
            <person name="Yoshiki S."/>
            <person name="Yoshihara R."/>
            <person name="Yukawa K."/>
            <person name="Zhong H."/>
            <person name="Yano M."/>
            <person name="Yuan Q."/>
            <person name="Ouyang S."/>
            <person name="Liu J."/>
            <person name="Jones K.M."/>
            <person name="Gansberger K."/>
            <person name="Moffat K."/>
            <person name="Hill J."/>
            <person name="Bera J."/>
            <person name="Fadrosh D."/>
            <person name="Jin S."/>
            <person name="Johri S."/>
            <person name="Kim M."/>
            <person name="Overton L."/>
            <person name="Reardon M."/>
            <person name="Tsitrin T."/>
            <person name="Vuong H."/>
            <person name="Weaver B."/>
            <person name="Ciecko A."/>
            <person name="Tallon L."/>
            <person name="Jackson J."/>
            <person name="Pai G."/>
            <person name="Aken S.V."/>
            <person name="Utterback T."/>
            <person name="Reidmuller S."/>
            <person name="Feldblyum T."/>
            <person name="Hsiao J."/>
            <person name="Zismann V."/>
            <person name="Iobst S."/>
            <person name="de Vazeille A.R."/>
            <person name="Buell C.R."/>
            <person name="Ying K."/>
            <person name="Li Y."/>
            <person name="Lu T."/>
            <person name="Huang Y."/>
            <person name="Zhao Q."/>
            <person name="Feng Q."/>
            <person name="Zhang L."/>
            <person name="Zhu J."/>
            <person name="Weng Q."/>
            <person name="Mu J."/>
            <person name="Lu Y."/>
            <person name="Fan D."/>
            <person name="Liu Y."/>
            <person name="Guan J."/>
            <person name="Zhang Y."/>
            <person name="Yu S."/>
            <person name="Liu X."/>
            <person name="Zhang Y."/>
            <person name="Hong G."/>
            <person name="Han B."/>
            <person name="Choisne N."/>
            <person name="Demange N."/>
            <person name="Orjeda G."/>
            <person name="Samain S."/>
            <person name="Cattolico L."/>
            <person name="Pelletier E."/>
            <person name="Couloux A."/>
            <person name="Segurens B."/>
            <person name="Wincker P."/>
            <person name="D'Hont A."/>
            <person name="Scarpelli C."/>
            <person name="Weissenbach J."/>
            <person name="Salanoubat M."/>
            <person name="Quetier F."/>
            <person name="Yu Y."/>
            <person name="Kim H.R."/>
            <person name="Rambo T."/>
            <person name="Currie J."/>
            <person name="Collura K."/>
            <person name="Luo M."/>
            <person name="Yang T."/>
            <person name="Ammiraju J.S.S."/>
            <person name="Engler F."/>
            <person name="Soderlund C."/>
            <person name="Wing R.A."/>
            <person name="Palmer L.E."/>
            <person name="de la Bastide M."/>
            <person name="Spiegel L."/>
            <person name="Nascimento L."/>
            <person name="Zutavern T."/>
            <person name="O'Shaughnessy A."/>
            <person name="Dike S."/>
            <person name="Dedhia N."/>
            <person name="Preston R."/>
            <person name="Balija V."/>
            <person name="McCombie W.R."/>
            <person name="Chow T."/>
            <person name="Chen H."/>
            <person name="Chung M."/>
            <person name="Chen C."/>
            <person name="Shaw J."/>
            <person name="Wu H."/>
            <person name="Hsiao K."/>
            <person name="Chao Y."/>
            <person name="Chu M."/>
            <person name="Cheng C."/>
            <person name="Hour A."/>
            <person name="Lee P."/>
            <person name="Lin S."/>
            <person name="Lin Y."/>
            <person name="Liou J."/>
            <person name="Liu S."/>
            <person name="Hsing Y."/>
            <person name="Raghuvanshi S."/>
            <person name="Mohanty A."/>
            <person name="Bharti A.K."/>
            <person name="Gaur A."/>
            <person name="Gupta V."/>
            <person name="Kumar D."/>
            <person name="Ravi V."/>
            <person name="Vij S."/>
            <person name="Kapur A."/>
            <person name="Khurana P."/>
            <person name="Khurana P."/>
            <person name="Khurana J.P."/>
            <person name="Tyagi A.K."/>
            <person name="Gaikwad K."/>
            <person name="Singh A."/>
            <person name="Dalal V."/>
            <person name="Srivastava S."/>
            <person name="Dixit A."/>
            <person name="Pal A.K."/>
            <person name="Ghazi I.A."/>
            <person name="Yadav M."/>
            <person name="Pandit A."/>
            <person name="Bhargava A."/>
            <person name="Sureshbabu K."/>
            <person name="Batra K."/>
            <person name="Sharma T.R."/>
            <person name="Mohapatra T."/>
            <person name="Singh N.K."/>
            <person name="Messing J."/>
            <person name="Nelson A.B."/>
            <person name="Fuks G."/>
            <person name="Kavchok S."/>
            <person name="Keizer G."/>
            <person name="Linton E."/>
            <person name="Llaca V."/>
            <person name="Song R."/>
            <person name="Tanyolac B."/>
            <person name="Young S."/>
            <person name="Ho-Il K."/>
            <person name="Hahn J.H."/>
            <person name="Sangsakoo G."/>
            <person name="Vanavichit A."/>
            <person name="de Mattos Luiz.A.T."/>
            <person name="Zimmer P.D."/>
            <person name="Malone G."/>
            <person name="Dellagostin O."/>
            <person name="de Oliveira A.C."/>
            <person name="Bevan M."/>
            <person name="Bancroft I."/>
            <person name="Minx P."/>
            <person name="Cordum H."/>
            <person name="Wilson R."/>
            <person name="Cheng Z."/>
            <person name="Jin W."/>
            <person name="Jiang J."/>
            <person name="Leong S.A."/>
            <person name="Iwama H."/>
            <person name="Gojobori T."/>
            <person name="Itoh T."/>
            <person name="Niimura Y."/>
            <person name="Fujii Y."/>
            <person name="Habara T."/>
            <person name="Sakai H."/>
            <person name="Sato Y."/>
            <person name="Wilson G."/>
            <person name="Kumar K."/>
            <person name="McCouch S."/>
            <person name="Juretic N."/>
            <person name="Hoen D."/>
            <person name="Wright S."/>
            <person name="Bruskiewich R."/>
            <person name="Bureau T."/>
            <person name="Miyao A."/>
            <person name="Hirochika H."/>
            <person name="Nishikawa T."/>
            <person name="Kadowaki K."/>
            <person name="Sugiura M."/>
            <person name="Burr B."/>
            <person name="Sasaki T."/>
        </authorList>
    </citation>
    <scope>NUCLEOTIDE SEQUENCE [LARGE SCALE GENOMIC DNA]</scope>
    <source>
        <strain evidence="3">cv. Nipponbare</strain>
    </source>
</reference>
<dbReference type="AlphaFoldDB" id="Q2R995"/>